<dbReference type="HOGENOM" id="CLU_3354201_0_0_4"/>
<dbReference type="KEGG" id="eba:p1B296"/>
<keyword evidence="1" id="KW-0614">Plasmid</keyword>
<dbReference type="EMBL" id="CR555307">
    <property type="protein sequence ID" value="CAI10473.1"/>
    <property type="molecule type" value="Genomic_DNA"/>
</dbReference>
<accession>Q5NWU1</accession>
<protein>
    <submittedName>
        <fullName evidence="1">Uncharacterized protein</fullName>
    </submittedName>
</protein>
<evidence type="ECO:0000313" key="2">
    <source>
        <dbReference type="Proteomes" id="UP000006552"/>
    </source>
</evidence>
<dbReference type="AlphaFoldDB" id="Q5NWU1"/>
<geneLocation type="plasmid" evidence="2">
    <name>pAzo1</name>
</geneLocation>
<dbReference type="Proteomes" id="UP000006552">
    <property type="component" value="Plasmid 1"/>
</dbReference>
<name>Q5NWU1_AROAE</name>
<evidence type="ECO:0000313" key="1">
    <source>
        <dbReference type="EMBL" id="CAI10473.1"/>
    </source>
</evidence>
<organism evidence="1 2">
    <name type="scientific">Aromatoleum aromaticum (strain DSM 19018 / LMG 30748 / EbN1)</name>
    <name type="common">Azoarcus sp. (strain EbN1)</name>
    <dbReference type="NCBI Taxonomy" id="76114"/>
    <lineage>
        <taxon>Bacteria</taxon>
        <taxon>Pseudomonadati</taxon>
        <taxon>Pseudomonadota</taxon>
        <taxon>Betaproteobacteria</taxon>
        <taxon>Rhodocyclales</taxon>
        <taxon>Rhodocyclaceae</taxon>
        <taxon>Aromatoleum</taxon>
    </lineage>
</organism>
<keyword evidence="2" id="KW-1185">Reference proteome</keyword>
<reference evidence="1 2" key="1">
    <citation type="journal article" date="2005" name="Arch. Microbiol.">
        <title>The genome sequence of an anaerobic aromatic-degrading denitrifying bacterium, strain EbN1.</title>
        <authorList>
            <person name="Rabus R."/>
            <person name="Kube M."/>
            <person name="Heider J."/>
            <person name="Beck A."/>
            <person name="Heitmann K."/>
            <person name="Widdel F."/>
            <person name="Reinhardt R."/>
        </authorList>
    </citation>
    <scope>NUCLEOTIDE SEQUENCE [LARGE SCALE GENOMIC DNA]</scope>
    <source>
        <strain evidence="1 2">EbN1</strain>
        <plasmid evidence="2">Plasmid pAzo1</plasmid>
    </source>
</reference>
<sequence>MLAFSDVEDGQGIPIGHADHLAFESVCVRSKQQKTK</sequence>
<gene>
    <name evidence="1" type="ORF">p1B296</name>
</gene>
<proteinExistence type="predicted"/>